<keyword evidence="2" id="KW-1185">Reference proteome</keyword>
<comment type="caution">
    <text evidence="1">The sequence shown here is derived from an EMBL/GenBank/DDBJ whole genome shotgun (WGS) entry which is preliminary data.</text>
</comment>
<evidence type="ECO:0000313" key="2">
    <source>
        <dbReference type="Proteomes" id="UP000549052"/>
    </source>
</evidence>
<gene>
    <name evidence="1" type="ORF">FHW16_000480</name>
</gene>
<protein>
    <submittedName>
        <fullName evidence="1">Uncharacterized protein</fullName>
    </submittedName>
</protein>
<dbReference type="PROSITE" id="PS51274">
    <property type="entry name" value="GATASE_COBBQ"/>
    <property type="match status" value="1"/>
</dbReference>
<dbReference type="AlphaFoldDB" id="A0A839EEG1"/>
<reference evidence="1 2" key="1">
    <citation type="submission" date="2020-07" db="EMBL/GenBank/DDBJ databases">
        <title>Genomic Encyclopedia of Type Strains, Phase IV (KMG-V): Genome sequencing to study the core and pangenomes of soil and plant-associated prokaryotes.</title>
        <authorList>
            <person name="Whitman W."/>
        </authorList>
    </citation>
    <scope>NUCLEOTIDE SEQUENCE [LARGE SCALE GENOMIC DNA]</scope>
    <source>
        <strain evidence="1 2">AN3</strain>
    </source>
</reference>
<accession>A0A839EEG1</accession>
<name>A0A839EEG1_9HYPH</name>
<dbReference type="EMBL" id="JACGXN010000001">
    <property type="protein sequence ID" value="MBA8876798.1"/>
    <property type="molecule type" value="Genomic_DNA"/>
</dbReference>
<sequence length="26" mass="2854">MTAMMNMGMPMMMSCGGMPMMMCKMG</sequence>
<evidence type="ECO:0000313" key="1">
    <source>
        <dbReference type="EMBL" id="MBA8876798.1"/>
    </source>
</evidence>
<proteinExistence type="predicted"/>
<organism evidence="1 2">
    <name type="scientific">Phyllobacterium myrsinacearum</name>
    <dbReference type="NCBI Taxonomy" id="28101"/>
    <lineage>
        <taxon>Bacteria</taxon>
        <taxon>Pseudomonadati</taxon>
        <taxon>Pseudomonadota</taxon>
        <taxon>Alphaproteobacteria</taxon>
        <taxon>Hyphomicrobiales</taxon>
        <taxon>Phyllobacteriaceae</taxon>
        <taxon>Phyllobacterium</taxon>
    </lineage>
</organism>
<dbReference type="Proteomes" id="UP000549052">
    <property type="component" value="Unassembled WGS sequence"/>
</dbReference>